<protein>
    <recommendedName>
        <fullName evidence="5">Large ribosomal subunit protein bL25</fullName>
    </recommendedName>
    <alternativeName>
        <fullName evidence="5">General stress protein CTC</fullName>
    </alternativeName>
</protein>
<organism evidence="9 10">
    <name type="scientific">Desulforamulus ruminis (strain ATCC 23193 / DSM 2154 / NCIMB 8452 / DL)</name>
    <name type="common">Desulfotomaculum ruminis</name>
    <dbReference type="NCBI Taxonomy" id="696281"/>
    <lineage>
        <taxon>Bacteria</taxon>
        <taxon>Bacillati</taxon>
        <taxon>Bacillota</taxon>
        <taxon>Clostridia</taxon>
        <taxon>Eubacteriales</taxon>
        <taxon>Peptococcaceae</taxon>
        <taxon>Desulforamulus</taxon>
    </lineage>
</organism>
<evidence type="ECO:0000259" key="7">
    <source>
        <dbReference type="Pfam" id="PF01386"/>
    </source>
</evidence>
<dbReference type="PANTHER" id="PTHR33284">
    <property type="entry name" value="RIBOSOMAL PROTEIN L25/GLN-TRNA SYNTHETASE, ANTI-CODON-BINDING DOMAIN-CONTAINING PROTEIN"/>
    <property type="match status" value="1"/>
</dbReference>
<dbReference type="RefSeq" id="WP_013840259.1">
    <property type="nucleotide sequence ID" value="NC_015589.1"/>
</dbReference>
<comment type="similarity">
    <text evidence="5">Belongs to the bacterial ribosomal protein bL25 family. CTC subfamily.</text>
</comment>
<comment type="subunit">
    <text evidence="5">Part of the 50S ribosomal subunit; part of the 5S rRNA/L5/L18/L25 subcomplex. Contacts the 5S rRNA. Binds to the 5S rRNA independently of L5 and L18.</text>
</comment>
<evidence type="ECO:0000256" key="6">
    <source>
        <dbReference type="SAM" id="MobiDB-lite"/>
    </source>
</evidence>
<dbReference type="InterPro" id="IPR020057">
    <property type="entry name" value="Ribosomal_bL25_b-dom"/>
</dbReference>
<evidence type="ECO:0000256" key="1">
    <source>
        <dbReference type="ARBA" id="ARBA00022730"/>
    </source>
</evidence>
<dbReference type="Gene3D" id="2.40.240.10">
    <property type="entry name" value="Ribosomal Protein L25, Chain P"/>
    <property type="match status" value="1"/>
</dbReference>
<feature type="domain" description="Large ribosomal subunit protein bL25 L25" evidence="7">
    <location>
        <begin position="6"/>
        <end position="93"/>
    </location>
</feature>
<reference evidence="10" key="1">
    <citation type="submission" date="2011-05" db="EMBL/GenBank/DDBJ databases">
        <title>Complete sequence of Desulfotomaculum ruminis DSM 2154.</title>
        <authorList>
            <person name="Lucas S."/>
            <person name="Copeland A."/>
            <person name="Lapidus A."/>
            <person name="Cheng J.-F."/>
            <person name="Goodwin L."/>
            <person name="Pitluck S."/>
            <person name="Lu M."/>
            <person name="Detter J.C."/>
            <person name="Han C."/>
            <person name="Tapia R."/>
            <person name="Land M."/>
            <person name="Hauser L."/>
            <person name="Kyrpides N."/>
            <person name="Ivanova N."/>
            <person name="Mikhailova N."/>
            <person name="Pagani I."/>
            <person name="Stams A.J.M."/>
            <person name="Plugge C.M."/>
            <person name="Muyzer G."/>
            <person name="Kuever J."/>
            <person name="Parshina S.N."/>
            <person name="Ivanova A.E."/>
            <person name="Nazina T.N."/>
            <person name="Brambilla E."/>
            <person name="Spring S."/>
            <person name="Klenk H.-P."/>
            <person name="Woyke T."/>
        </authorList>
    </citation>
    <scope>NUCLEOTIDE SEQUENCE [LARGE SCALE GENOMIC DNA]</scope>
    <source>
        <strain evidence="10">ATCC 23193 / DSM 2154 / NCIB 8452 / DL</strain>
    </source>
</reference>
<dbReference type="InterPro" id="IPR020930">
    <property type="entry name" value="Ribosomal_uL5_bac-type"/>
</dbReference>
<dbReference type="GO" id="GO:0003735">
    <property type="term" value="F:structural constituent of ribosome"/>
    <property type="evidence" value="ECO:0007669"/>
    <property type="project" value="InterPro"/>
</dbReference>
<reference evidence="9 10" key="2">
    <citation type="journal article" date="2012" name="Stand. Genomic Sci.">
        <title>Complete genome sequence of the sulfate-reducing firmicute Desulfotomaculum ruminis type strain (DL(T)).</title>
        <authorList>
            <person name="Spring S."/>
            <person name="Visser M."/>
            <person name="Lu M."/>
            <person name="Copeland A."/>
            <person name="Lapidus A."/>
            <person name="Lucas S."/>
            <person name="Cheng J.F."/>
            <person name="Han C."/>
            <person name="Tapia R."/>
            <person name="Goodwin L.A."/>
            <person name="Pitluck S."/>
            <person name="Ivanova N."/>
            <person name="Land M."/>
            <person name="Hauser L."/>
            <person name="Larimer F."/>
            <person name="Rohde M."/>
            <person name="Goker M."/>
            <person name="Detter J.C."/>
            <person name="Kyrpides N.C."/>
            <person name="Woyke T."/>
            <person name="Schaap P.J."/>
            <person name="Plugge C.M."/>
            <person name="Muyzer G."/>
            <person name="Kuever J."/>
            <person name="Pereira I.A."/>
            <person name="Parshina S.N."/>
            <person name="Bernier-Latmani R."/>
            <person name="Stams A.J."/>
            <person name="Klenk H.P."/>
        </authorList>
    </citation>
    <scope>NUCLEOTIDE SEQUENCE [LARGE SCALE GENOMIC DNA]</scope>
    <source>
        <strain evidence="10">ATCC 23193 / DSM 2154 / NCIB 8452 / DL</strain>
    </source>
</reference>
<dbReference type="Gene3D" id="2.170.120.20">
    <property type="entry name" value="Ribosomal protein L25, beta domain"/>
    <property type="match status" value="1"/>
</dbReference>
<gene>
    <name evidence="5" type="primary">rplY</name>
    <name evidence="5" type="synonym">ctc</name>
    <name evidence="9" type="ordered locus">Desru_0178</name>
</gene>
<evidence type="ECO:0000256" key="4">
    <source>
        <dbReference type="ARBA" id="ARBA00023274"/>
    </source>
</evidence>
<keyword evidence="3 5" id="KW-0689">Ribosomal protein</keyword>
<dbReference type="InterPro" id="IPR037121">
    <property type="entry name" value="Ribosomal_bL25_C"/>
</dbReference>
<dbReference type="eggNOG" id="COG1825">
    <property type="taxonomic scope" value="Bacteria"/>
</dbReference>
<dbReference type="NCBIfam" id="TIGR00731">
    <property type="entry name" value="bL25_bact_ctc"/>
    <property type="match status" value="1"/>
</dbReference>
<name>F6DMR9_DESRL</name>
<evidence type="ECO:0000256" key="3">
    <source>
        <dbReference type="ARBA" id="ARBA00022980"/>
    </source>
</evidence>
<keyword evidence="10" id="KW-1185">Reference proteome</keyword>
<dbReference type="Proteomes" id="UP000009234">
    <property type="component" value="Chromosome"/>
</dbReference>
<dbReference type="InterPro" id="IPR029751">
    <property type="entry name" value="Ribosomal_L25_dom"/>
</dbReference>
<dbReference type="InterPro" id="IPR020056">
    <property type="entry name" value="Rbsml_bL25/Gln-tRNA_synth_N"/>
</dbReference>
<evidence type="ECO:0000256" key="2">
    <source>
        <dbReference type="ARBA" id="ARBA00022884"/>
    </source>
</evidence>
<dbReference type="NCBIfam" id="NF004133">
    <property type="entry name" value="PRK05618.2-4"/>
    <property type="match status" value="1"/>
</dbReference>
<evidence type="ECO:0000313" key="9">
    <source>
        <dbReference type="EMBL" id="AEG58477.1"/>
    </source>
</evidence>
<feature type="compositionally biased region" description="Basic and acidic residues" evidence="6">
    <location>
        <begin position="203"/>
        <end position="212"/>
    </location>
</feature>
<sequence>MADAILDANLRKGHSRSSLREIREAGEIPAVVYGKHVDSLSISVDGKELKKILNSTTGRNTLISMKVNGGKQTVMVKNLQVDPLRHDIQHVDFQQISEDSKIRTVVPIQLVGTSKGVALGGVIQQELRSAEVECLPSQIPDAIKVDISDLEIGDALTVCDLNVASEIKILDHPRSTVVSVAAARASEPEGQPEVAPEPEEEAESKTLEKEQS</sequence>
<feature type="region of interest" description="Disordered" evidence="6">
    <location>
        <begin position="181"/>
        <end position="212"/>
    </location>
</feature>
<dbReference type="AlphaFoldDB" id="F6DMR9"/>
<keyword evidence="4 5" id="KW-0687">Ribonucleoprotein</keyword>
<dbReference type="Pfam" id="PF01386">
    <property type="entry name" value="Ribosomal_L25p"/>
    <property type="match status" value="1"/>
</dbReference>
<keyword evidence="2 5" id="KW-0694">RNA-binding</keyword>
<proteinExistence type="inferred from homology"/>
<feature type="compositionally biased region" description="Low complexity" evidence="6">
    <location>
        <begin position="181"/>
        <end position="194"/>
    </location>
</feature>
<comment type="function">
    <text evidence="5">This is one of the proteins that binds to the 5S RNA in the ribosome where it forms part of the central protuberance.</text>
</comment>
<dbReference type="HOGENOM" id="CLU_075939_2_1_9"/>
<dbReference type="Pfam" id="PF14693">
    <property type="entry name" value="Ribosomal_TL5_C"/>
    <property type="match status" value="1"/>
</dbReference>
<dbReference type="GO" id="GO:0022625">
    <property type="term" value="C:cytosolic large ribosomal subunit"/>
    <property type="evidence" value="ECO:0007669"/>
    <property type="project" value="TreeGrafter"/>
</dbReference>
<dbReference type="EMBL" id="CP002780">
    <property type="protein sequence ID" value="AEG58477.1"/>
    <property type="molecule type" value="Genomic_DNA"/>
</dbReference>
<dbReference type="GO" id="GO:0008097">
    <property type="term" value="F:5S rRNA binding"/>
    <property type="evidence" value="ECO:0007669"/>
    <property type="project" value="InterPro"/>
</dbReference>
<feature type="domain" description="Large ribosomal subunit protein bL25 beta" evidence="8">
    <location>
        <begin position="101"/>
        <end position="184"/>
    </location>
</feature>
<evidence type="ECO:0000256" key="5">
    <source>
        <dbReference type="HAMAP-Rule" id="MF_01334"/>
    </source>
</evidence>
<dbReference type="CDD" id="cd00495">
    <property type="entry name" value="Ribosomal_L25_TL5_CTC"/>
    <property type="match status" value="1"/>
</dbReference>
<evidence type="ECO:0000313" key="10">
    <source>
        <dbReference type="Proteomes" id="UP000009234"/>
    </source>
</evidence>
<evidence type="ECO:0000259" key="8">
    <source>
        <dbReference type="Pfam" id="PF14693"/>
    </source>
</evidence>
<dbReference type="KEGG" id="dru:Desru_0178"/>
<dbReference type="SUPFAM" id="SSF50715">
    <property type="entry name" value="Ribosomal protein L25-like"/>
    <property type="match status" value="1"/>
</dbReference>
<dbReference type="GO" id="GO:0006412">
    <property type="term" value="P:translation"/>
    <property type="evidence" value="ECO:0007669"/>
    <property type="project" value="UniProtKB-UniRule"/>
</dbReference>
<accession>F6DMR9</accession>
<dbReference type="STRING" id="696281.Desru_0178"/>
<keyword evidence="1 5" id="KW-0699">rRNA-binding</keyword>
<dbReference type="PANTHER" id="PTHR33284:SF1">
    <property type="entry name" value="RIBOSOMAL PROTEIN L25_GLN-TRNA SYNTHETASE, ANTI-CODON-BINDING DOMAIN-CONTAINING PROTEIN"/>
    <property type="match status" value="1"/>
</dbReference>
<dbReference type="InterPro" id="IPR001021">
    <property type="entry name" value="Ribosomal_bL25_long"/>
</dbReference>
<dbReference type="HAMAP" id="MF_01334">
    <property type="entry name" value="Ribosomal_bL25_CTC"/>
    <property type="match status" value="1"/>
</dbReference>
<dbReference type="InterPro" id="IPR011035">
    <property type="entry name" value="Ribosomal_bL25/Gln-tRNA_synth"/>
</dbReference>
<dbReference type="OrthoDB" id="9790002at2"/>